<feature type="chain" id="PRO_5046092833" description="Bacterial repeat domain-containing protein" evidence="1">
    <location>
        <begin position="24"/>
        <end position="865"/>
    </location>
</feature>
<keyword evidence="1" id="KW-0732">Signal</keyword>
<feature type="domain" description="Bacterial repeat" evidence="2">
    <location>
        <begin position="146"/>
        <end position="213"/>
    </location>
</feature>
<evidence type="ECO:0000256" key="1">
    <source>
        <dbReference type="SAM" id="SignalP"/>
    </source>
</evidence>
<accession>A0ABY3CCA8</accession>
<gene>
    <name evidence="3" type="ORF">EKO24_012855</name>
</gene>
<dbReference type="RefSeq" id="WP_127029785.1">
    <property type="nucleotide sequence ID" value="NZ_RYFG02000102.1"/>
</dbReference>
<name>A0ABY3CCA8_9GAMM</name>
<dbReference type="InterPro" id="IPR044060">
    <property type="entry name" value="Bacterial_rp_domain"/>
</dbReference>
<reference evidence="3 4" key="1">
    <citation type="journal article" date="2019" name="Antonie Van Leeuwenhoek">
        <title>Description of 'Ca. Methylobacter oryzae' KRF1, a novel species from the environmentally important Methylobacter clade 2.</title>
        <authorList>
            <person name="Khatri K."/>
            <person name="Mohite J.A."/>
            <person name="Pandit P.S."/>
            <person name="Bahulikar R."/>
            <person name="Rahalkar M.C."/>
        </authorList>
    </citation>
    <scope>NUCLEOTIDE SEQUENCE [LARGE SCALE GENOMIC DNA]</scope>
    <source>
        <strain evidence="3 4">KRF1</strain>
    </source>
</reference>
<feature type="signal peptide" evidence="1">
    <location>
        <begin position="1"/>
        <end position="23"/>
    </location>
</feature>
<protein>
    <recommendedName>
        <fullName evidence="2">Bacterial repeat domain-containing protein</fullName>
    </recommendedName>
</protein>
<dbReference type="EMBL" id="RYFG02000102">
    <property type="protein sequence ID" value="TRW93178.1"/>
    <property type="molecule type" value="Genomic_DNA"/>
</dbReference>
<keyword evidence="4" id="KW-1185">Reference proteome</keyword>
<dbReference type="Pfam" id="PF18998">
    <property type="entry name" value="Flg_new_2"/>
    <property type="match status" value="1"/>
</dbReference>
<organism evidence="3 4">
    <name type="scientific">Candidatus Methylobacter oryzae</name>
    <dbReference type="NCBI Taxonomy" id="2497749"/>
    <lineage>
        <taxon>Bacteria</taxon>
        <taxon>Pseudomonadati</taxon>
        <taxon>Pseudomonadota</taxon>
        <taxon>Gammaproteobacteria</taxon>
        <taxon>Methylococcales</taxon>
        <taxon>Methylococcaceae</taxon>
        <taxon>Methylobacter</taxon>
    </lineage>
</organism>
<evidence type="ECO:0000313" key="3">
    <source>
        <dbReference type="EMBL" id="TRW93178.1"/>
    </source>
</evidence>
<comment type="caution">
    <text evidence="3">The sequence shown here is derived from an EMBL/GenBank/DDBJ whole genome shotgun (WGS) entry which is preliminary data.</text>
</comment>
<dbReference type="Proteomes" id="UP000733744">
    <property type="component" value="Unassembled WGS sequence"/>
</dbReference>
<evidence type="ECO:0000313" key="4">
    <source>
        <dbReference type="Proteomes" id="UP000733744"/>
    </source>
</evidence>
<proteinExistence type="predicted"/>
<sequence length="865" mass="91482">MKTIYLMFWAIFLLGSGGQAAYAESTIFDNGNIAGVYNNPTAATVFTVTNPVTITYVLTYHWNSGRGSTVGTIGLKHSDGTMYGPWQAVSTAGNNLYWEVHPATTIKAGTYTVIDSTPSTWSYNSQSGNAGITIIKGDIAATYTISTAASPTAGGSVACSPNPVTSGGSSTCTATANSGYTFSAWSGNCSGTASTCTLSNVTEQKSAVATFSASTTATPEPITLDELAAMFPEYFDDGLYPVILGQEPLGISGLSLLNTKASFIGDTLRIENIISGKTQHMTVDWTLRSGLSGYSFDLTNITAGYPNPLVKSPLPGIDSSGSSAYLYGPPLGISIIPLRVGSDYYAVTLAFSQSNNGFKVSAIDKLANKAFYDKYWGTQTAFAPISRAASSAIDKWINEQTKVEISLPSSSDLQAALLDCGRKLAGNLEFDSYAANVAAKLASNSDVVQEGIENLAEGQTAEASLLFSKAIGKALIESVSDPKELTRLAQKISEKSGYVDATAPALGSSCGGDYKQALKTLVAGVFNEVLPLTSCGLGVYVESARKVNEWVNDDLVMTHYQSWKAQDGLVANTGAGSFELLSHVAKIRGISTDEADRQLVAQYQKWQAAEGQAPARKARLNDIYARYLQLSVGQMDNLRKRSGGASATEVDLFRKYIEIEQQSRNALAPYLSKSAVDAAVQSVAKTHLDSGRNSSSYKNFVATLIGNGSSTPTFTEVPTYCKTSASTGGTSKSGTAEWGQYHLKYTISGANLVDPPEYTAPFGYDIYTYSGKLSGSTLSISGTGWVEQASAADDDFNYVVYATVSVGANSKTYTYTAPKGEILNKSFALSVPIPAGATTGSFTMRVDYYNSNYGPRGVVVGGSLK</sequence>
<evidence type="ECO:0000259" key="2">
    <source>
        <dbReference type="Pfam" id="PF18998"/>
    </source>
</evidence>